<dbReference type="EMBL" id="JADIJS010000010">
    <property type="protein sequence ID" value="MBO1042361.1"/>
    <property type="molecule type" value="Genomic_DNA"/>
</dbReference>
<keyword evidence="7" id="KW-0808">Transferase</keyword>
<dbReference type="InterPro" id="IPR015424">
    <property type="entry name" value="PyrdxlP-dep_Trfase"/>
</dbReference>
<dbReference type="CDD" id="cd00609">
    <property type="entry name" value="AAT_like"/>
    <property type="match status" value="1"/>
</dbReference>
<keyword evidence="3" id="KW-0663">Pyridoxal phosphate</keyword>
<evidence type="ECO:0000256" key="3">
    <source>
        <dbReference type="ARBA" id="ARBA00022898"/>
    </source>
</evidence>
<dbReference type="GO" id="GO:0008483">
    <property type="term" value="F:transaminase activity"/>
    <property type="evidence" value="ECO:0007669"/>
    <property type="project" value="UniProtKB-KW"/>
</dbReference>
<evidence type="ECO:0000313" key="8">
    <source>
        <dbReference type="Proteomes" id="UP000718278"/>
    </source>
</evidence>
<dbReference type="InterPro" id="IPR051798">
    <property type="entry name" value="Class-II_PLP-Dep_Aminotrans"/>
</dbReference>
<keyword evidence="7" id="KW-0032">Aminotransferase</keyword>
<evidence type="ECO:0000259" key="6">
    <source>
        <dbReference type="Pfam" id="PF00155"/>
    </source>
</evidence>
<dbReference type="InterPro" id="IPR015421">
    <property type="entry name" value="PyrdxlP-dep_Trfase_major"/>
</dbReference>
<dbReference type="Gene3D" id="3.90.1150.10">
    <property type="entry name" value="Aspartate Aminotransferase, domain 1"/>
    <property type="match status" value="1"/>
</dbReference>
<proteinExistence type="inferred from homology"/>
<gene>
    <name evidence="7" type="ORF">IPV26_22155</name>
</gene>
<dbReference type="PANTHER" id="PTHR43525">
    <property type="entry name" value="PROTEIN MALY"/>
    <property type="match status" value="1"/>
</dbReference>
<comment type="cofactor">
    <cofactor evidence="1">
        <name>pyridoxal 5'-phosphate</name>
        <dbReference type="ChEBI" id="CHEBI:597326"/>
    </cofactor>
</comment>
<comment type="caution">
    <text evidence="7">The sequence shown here is derived from an EMBL/GenBank/DDBJ whole genome shotgun (WGS) entry which is preliminary data.</text>
</comment>
<name>A0ABS3K628_9HYPH</name>
<evidence type="ECO:0000256" key="4">
    <source>
        <dbReference type="ARBA" id="ARBA00023239"/>
    </source>
</evidence>
<feature type="domain" description="Aminotransferase class I/classII large" evidence="6">
    <location>
        <begin position="48"/>
        <end position="399"/>
    </location>
</feature>
<dbReference type="InterPro" id="IPR004839">
    <property type="entry name" value="Aminotransferase_I/II_large"/>
</dbReference>
<dbReference type="NCBIfam" id="TIGR04350">
    <property type="entry name" value="C_S_lyase_PatB"/>
    <property type="match status" value="1"/>
</dbReference>
<dbReference type="EC" id="4.4.1.13" evidence="2"/>
<dbReference type="Gene3D" id="3.40.640.10">
    <property type="entry name" value="Type I PLP-dependent aspartate aminotransferase-like (Major domain)"/>
    <property type="match status" value="1"/>
</dbReference>
<dbReference type="PANTHER" id="PTHR43525:SF1">
    <property type="entry name" value="PROTEIN MALY"/>
    <property type="match status" value="1"/>
</dbReference>
<dbReference type="InterPro" id="IPR027619">
    <property type="entry name" value="C-S_lyase_PatB-like"/>
</dbReference>
<accession>A0ABS3K628</accession>
<protein>
    <recommendedName>
        <fullName evidence="2">cysteine-S-conjugate beta-lyase</fullName>
        <ecNumber evidence="2">4.4.1.13</ecNumber>
    </recommendedName>
</protein>
<evidence type="ECO:0000256" key="2">
    <source>
        <dbReference type="ARBA" id="ARBA00012224"/>
    </source>
</evidence>
<reference evidence="7 8" key="1">
    <citation type="submission" date="2020-10" db="EMBL/GenBank/DDBJ databases">
        <title>Genomic characterization of underground lake bacteria from Wind Cave National Park: Insight into the archetypical LuxI/LuxR and identification of LuxR solos.</title>
        <authorList>
            <person name="Wengert P.C."/>
            <person name="Savka M.A."/>
        </authorList>
    </citation>
    <scope>NUCLEOTIDE SEQUENCE [LARGE SCALE GENOMIC DNA]</scope>
    <source>
        <strain evidence="7 8">SD316</strain>
    </source>
</reference>
<dbReference type="Pfam" id="PF00155">
    <property type="entry name" value="Aminotran_1_2"/>
    <property type="match status" value="1"/>
</dbReference>
<dbReference type="InterPro" id="IPR015422">
    <property type="entry name" value="PyrdxlP-dep_Trfase_small"/>
</dbReference>
<sequence>MENLMRKQSALPPVTSALFDEVIDRSASNSAKWSCVGGSPAAMQPLPMSVADCDFRAPQPVLDALSEAVRHGIFGYPTGASQSYLDAVTNWQSRRFGWEVDPDWLLLSAGVVPILKSAVQAFTSPGDTVLIQPPVYPHFSKDVLINGRHLAFAPLQRTETGYGFDAGIFEAAIQRNTKLFILSNPHNPTGTVWSPTVLQAMGEICLRHGILVVSDEIHQDLIMNPALRHTPFASLGEDLAANSITCTAPGKTFNLPGLQCANIIVPNVRLRAELSRQYERNTTPLVNSLGMIACEAAYRHGASWADEMVAYVRANHLHLTSGMQALGEKIRVIPADALYLAWLDCRGLGMDAAELEKFMLTTARVEMINGLAFGEEGRGYMRMNLGCPRSTLDIAIQRIVTTVGRF</sequence>
<evidence type="ECO:0000313" key="7">
    <source>
        <dbReference type="EMBL" id="MBO1042361.1"/>
    </source>
</evidence>
<dbReference type="SUPFAM" id="SSF53383">
    <property type="entry name" value="PLP-dependent transferases"/>
    <property type="match status" value="1"/>
</dbReference>
<keyword evidence="4" id="KW-0456">Lyase</keyword>
<organism evidence="7 8">
    <name type="scientific">Brucella pituitosa</name>
    <dbReference type="NCBI Taxonomy" id="571256"/>
    <lineage>
        <taxon>Bacteria</taxon>
        <taxon>Pseudomonadati</taxon>
        <taxon>Pseudomonadota</taxon>
        <taxon>Alphaproteobacteria</taxon>
        <taxon>Hyphomicrobiales</taxon>
        <taxon>Brucellaceae</taxon>
        <taxon>Brucella/Ochrobactrum group</taxon>
        <taxon>Brucella</taxon>
    </lineage>
</organism>
<comment type="similarity">
    <text evidence="5">Belongs to the class-II pyridoxal-phosphate-dependent aminotransferase family. MalY/PatB cystathionine beta-lyase subfamily.</text>
</comment>
<keyword evidence="8" id="KW-1185">Reference proteome</keyword>
<dbReference type="Proteomes" id="UP000718278">
    <property type="component" value="Unassembled WGS sequence"/>
</dbReference>
<evidence type="ECO:0000256" key="5">
    <source>
        <dbReference type="ARBA" id="ARBA00037974"/>
    </source>
</evidence>
<evidence type="ECO:0000256" key="1">
    <source>
        <dbReference type="ARBA" id="ARBA00001933"/>
    </source>
</evidence>